<feature type="region of interest" description="Disordered" evidence="1">
    <location>
        <begin position="32"/>
        <end position="68"/>
    </location>
</feature>
<evidence type="ECO:0000313" key="2">
    <source>
        <dbReference type="EMBL" id="QDT37463.1"/>
    </source>
</evidence>
<dbReference type="AlphaFoldDB" id="A0A517R0V0"/>
<dbReference type="OrthoDB" id="291484at2"/>
<gene>
    <name evidence="2" type="ORF">Pan189_18430</name>
</gene>
<feature type="region of interest" description="Disordered" evidence="1">
    <location>
        <begin position="133"/>
        <end position="152"/>
    </location>
</feature>
<keyword evidence="3" id="KW-1185">Reference proteome</keyword>
<protein>
    <submittedName>
        <fullName evidence="2">Uncharacterized protein</fullName>
    </submittedName>
</protein>
<evidence type="ECO:0000313" key="3">
    <source>
        <dbReference type="Proteomes" id="UP000317318"/>
    </source>
</evidence>
<sequence>MRRLQIGIFAAAVIGVAALLNGLMNGFGLGEGDGGTTTVTEQTSTSETESESVADDPDVESSEIAESDGSLDVLIDDREFLVRGADSGSWVPIDLSKLVSLIAEQPGDDGLKATIYRTPAARAAAEEELQAAMSEAGIEDSAVDQSEKFIER</sequence>
<dbReference type="RefSeq" id="WP_145363573.1">
    <property type="nucleotide sequence ID" value="NZ_CP036268.1"/>
</dbReference>
<evidence type="ECO:0000256" key="1">
    <source>
        <dbReference type="SAM" id="MobiDB-lite"/>
    </source>
</evidence>
<reference evidence="2 3" key="1">
    <citation type="submission" date="2019-02" db="EMBL/GenBank/DDBJ databases">
        <title>Deep-cultivation of Planctomycetes and their phenomic and genomic characterization uncovers novel biology.</title>
        <authorList>
            <person name="Wiegand S."/>
            <person name="Jogler M."/>
            <person name="Boedeker C."/>
            <person name="Pinto D."/>
            <person name="Vollmers J."/>
            <person name="Rivas-Marin E."/>
            <person name="Kohn T."/>
            <person name="Peeters S.H."/>
            <person name="Heuer A."/>
            <person name="Rast P."/>
            <person name="Oberbeckmann S."/>
            <person name="Bunk B."/>
            <person name="Jeske O."/>
            <person name="Meyerdierks A."/>
            <person name="Storesund J.E."/>
            <person name="Kallscheuer N."/>
            <person name="Luecker S."/>
            <person name="Lage O.M."/>
            <person name="Pohl T."/>
            <person name="Merkel B.J."/>
            <person name="Hornburger P."/>
            <person name="Mueller R.-W."/>
            <person name="Bruemmer F."/>
            <person name="Labrenz M."/>
            <person name="Spormann A.M."/>
            <person name="Op den Camp H."/>
            <person name="Overmann J."/>
            <person name="Amann R."/>
            <person name="Jetten M.S.M."/>
            <person name="Mascher T."/>
            <person name="Medema M.H."/>
            <person name="Devos D.P."/>
            <person name="Kaster A.-K."/>
            <person name="Ovreas L."/>
            <person name="Rohde M."/>
            <person name="Galperin M.Y."/>
            <person name="Jogler C."/>
        </authorList>
    </citation>
    <scope>NUCLEOTIDE SEQUENCE [LARGE SCALE GENOMIC DNA]</scope>
    <source>
        <strain evidence="2 3">Pan189</strain>
    </source>
</reference>
<feature type="compositionally biased region" description="Acidic residues" evidence="1">
    <location>
        <begin position="48"/>
        <end position="66"/>
    </location>
</feature>
<organism evidence="2 3">
    <name type="scientific">Stratiformator vulcanicus</name>
    <dbReference type="NCBI Taxonomy" id="2527980"/>
    <lineage>
        <taxon>Bacteria</taxon>
        <taxon>Pseudomonadati</taxon>
        <taxon>Planctomycetota</taxon>
        <taxon>Planctomycetia</taxon>
        <taxon>Planctomycetales</taxon>
        <taxon>Planctomycetaceae</taxon>
        <taxon>Stratiformator</taxon>
    </lineage>
</organism>
<proteinExistence type="predicted"/>
<accession>A0A517R0V0</accession>
<dbReference type="Proteomes" id="UP000317318">
    <property type="component" value="Chromosome"/>
</dbReference>
<dbReference type="KEGG" id="svp:Pan189_18430"/>
<feature type="compositionally biased region" description="Low complexity" evidence="1">
    <location>
        <begin position="36"/>
        <end position="47"/>
    </location>
</feature>
<dbReference type="EMBL" id="CP036268">
    <property type="protein sequence ID" value="QDT37463.1"/>
    <property type="molecule type" value="Genomic_DNA"/>
</dbReference>
<name>A0A517R0V0_9PLAN</name>